<proteinExistence type="predicted"/>
<protein>
    <recommendedName>
        <fullName evidence="1">Polysaccharide pyruvyl transferase domain-containing protein</fullName>
    </recommendedName>
</protein>
<sequence>MEKCGIITLYHKNYNYGGILQAYAMVKIMGELGYDAEIIDYCQSYKALVIHKITKLRISEMLSIFKRKLGLKVLNILFPEIKKGIKGRYVNFEKFMEKIPHSVTYSEKNIGKCKDRYKIIIAGSDQIWNPSSWNDIYFLKFAGENTKKISYAASMGVTALSVEEVSFLQHAIKDFDAISVREYEAKKIIEQVCHNYCEVCLDPTLLLSGDRWKKIGNALSIQRGKYAFVYLVGVDKVHRRVIREYCDREQIKLISIPHAQGHYKKEDEKFAHIKLYEAGPREWISLIENADMVFTDSFHGLCFSLLLHRQFVVLDRTDTSGRKTVNNNRQQGLLEKVGLLEHKTNASLDNFEKILNKEIDWSYIDEQLRIQREHSLQYLRSNTQKG</sequence>
<evidence type="ECO:0000259" key="1">
    <source>
        <dbReference type="Pfam" id="PF04230"/>
    </source>
</evidence>
<keyword evidence="3" id="KW-1185">Reference proteome</keyword>
<dbReference type="HOGENOM" id="CLU_025617_1_0_9"/>
<dbReference type="eggNOG" id="COG2327">
    <property type="taxonomic scope" value="Bacteria"/>
</dbReference>
<dbReference type="STRING" id="553973.CLOHYLEM_05542"/>
<evidence type="ECO:0000313" key="2">
    <source>
        <dbReference type="EMBL" id="EEG74284.1"/>
    </source>
</evidence>
<reference evidence="2" key="1">
    <citation type="submission" date="2009-02" db="EMBL/GenBank/DDBJ databases">
        <authorList>
            <person name="Fulton L."/>
            <person name="Clifton S."/>
            <person name="Fulton B."/>
            <person name="Xu J."/>
            <person name="Minx P."/>
            <person name="Pepin K.H."/>
            <person name="Johnson M."/>
            <person name="Bhonagiri V."/>
            <person name="Nash W.E."/>
            <person name="Mardis E.R."/>
            <person name="Wilson R.K."/>
        </authorList>
    </citation>
    <scope>NUCLEOTIDE SEQUENCE [LARGE SCALE GENOMIC DNA]</scope>
    <source>
        <strain evidence="2">DSM 15053</strain>
    </source>
</reference>
<organism evidence="2 3">
    <name type="scientific">[Clostridium] hylemonae DSM 15053</name>
    <dbReference type="NCBI Taxonomy" id="553973"/>
    <lineage>
        <taxon>Bacteria</taxon>
        <taxon>Bacillati</taxon>
        <taxon>Bacillota</taxon>
        <taxon>Clostridia</taxon>
        <taxon>Lachnospirales</taxon>
        <taxon>Lachnospiraceae</taxon>
    </lineage>
</organism>
<dbReference type="Pfam" id="PF04230">
    <property type="entry name" value="PS_pyruv_trans"/>
    <property type="match status" value="1"/>
</dbReference>
<comment type="caution">
    <text evidence="2">The sequence shown here is derived from an EMBL/GenBank/DDBJ whole genome shotgun (WGS) entry which is preliminary data.</text>
</comment>
<dbReference type="InterPro" id="IPR007345">
    <property type="entry name" value="Polysacch_pyruvyl_Trfase"/>
</dbReference>
<dbReference type="RefSeq" id="WP_006442886.1">
    <property type="nucleotide sequence ID" value="NZ_GG657759.1"/>
</dbReference>
<dbReference type="AlphaFoldDB" id="C0C0E7"/>
<feature type="domain" description="Polysaccharide pyruvyl transferase" evidence="1">
    <location>
        <begin position="15"/>
        <end position="316"/>
    </location>
</feature>
<accession>C0C0E7</accession>
<dbReference type="EMBL" id="ABYI02000020">
    <property type="protein sequence ID" value="EEG74284.1"/>
    <property type="molecule type" value="Genomic_DNA"/>
</dbReference>
<dbReference type="Proteomes" id="UP000004893">
    <property type="component" value="Unassembled WGS sequence"/>
</dbReference>
<evidence type="ECO:0000313" key="3">
    <source>
        <dbReference type="Proteomes" id="UP000004893"/>
    </source>
</evidence>
<name>C0C0E7_9FIRM</name>
<gene>
    <name evidence="2" type="ORF">CLOHYLEM_05542</name>
</gene>
<reference evidence="2" key="2">
    <citation type="submission" date="2013-06" db="EMBL/GenBank/DDBJ databases">
        <title>Draft genome sequence of Clostridium hylemonae (DSM 15053).</title>
        <authorList>
            <person name="Sudarsanam P."/>
            <person name="Ley R."/>
            <person name="Guruge J."/>
            <person name="Turnbaugh P.J."/>
            <person name="Mahowald M."/>
            <person name="Liep D."/>
            <person name="Gordon J."/>
        </authorList>
    </citation>
    <scope>NUCLEOTIDE SEQUENCE</scope>
    <source>
        <strain evidence="2">DSM 15053</strain>
    </source>
</reference>